<dbReference type="Gene3D" id="3.40.50.10130">
    <property type="match status" value="1"/>
</dbReference>
<dbReference type="CDD" id="cd21036">
    <property type="entry name" value="WH_MUS81"/>
    <property type="match status" value="1"/>
</dbReference>
<dbReference type="InterPro" id="IPR047417">
    <property type="entry name" value="WHD_MUS81"/>
</dbReference>
<evidence type="ECO:0000256" key="2">
    <source>
        <dbReference type="ARBA" id="ARBA00004604"/>
    </source>
</evidence>
<dbReference type="InterPro" id="IPR047416">
    <property type="entry name" value="XPF_nuclease_Mus81"/>
</dbReference>
<comment type="subunit">
    <text evidence="13">Part of the heterodimeric DNA structure-specific endonuclease complex MUS81-EME1. Part of the heterodimeric DNA structure-specific endonuclease complex MUS81-EME2.</text>
</comment>
<dbReference type="Pfam" id="PF14716">
    <property type="entry name" value="HHH_8"/>
    <property type="match status" value="1"/>
</dbReference>
<dbReference type="EC" id="3.1.22.-" evidence="14"/>
<dbReference type="FunFam" id="1.10.10.10:FF:000307">
    <property type="entry name" value="Crossover junction endonuclease MUS81"/>
    <property type="match status" value="1"/>
</dbReference>
<dbReference type="OrthoDB" id="5963188at2759"/>
<sequence length="646" mass="71190">MAAKMNNIKSHNTQYGRKKMVDPIPNPLFLQWLTEWADDAEAKGRTKLQFTFLKAIKSLKKYPLPLQSGKEAKILDFVGDKICKMLDDKLAKHIQEHGPLPEVVDTHLPSTSRTNTGIIAGSLSVPPPPGGNDNSQGSSGEPRPKKRKKAVAAKEYVPAFRSGPYALLVTLYRNMQNPNSRGFMGRAELQREAQPLSDKSFTLPDPGSHYTAWSSMGGLVKKGLVIKDSNPAKYYITDTGSELAHKLELIGEQGVSGSSPQDDSEDMTFTLTGPGNSALTAGLNAGRAESYIDVASLPAMDVSPSLRRDVGQAARDAVVSEMETDDSQGSITSRSKDDRKPRQPLFTLSPGEFEVVLCVDTKETTGGAAGSRKDNLVPELQKNRVRCDVRNLHVGDFLWVARENVKPLPGQLHPPLPRELVLDYVVERKRMDDLASSVKGSRFKEQKFRLKMSGLRKPIYLVEDFGSSAAHFCLPEATLQQAIVNTQVNDGFFVKRTADMKESVTYLTVMTNYLHSHYAGKTLEGYSRDDLQDQSSDLNLDASVIKLLTFPEFNETSVKNKVISVKEMFAKQLMQFHGMSKEKVAAVVSTYPTPVALLQSYYSCGSAAEKEKMLAPLKYGPTKSRNLGPALSKAVFQLYCSTSKLQ</sequence>
<dbReference type="Pfam" id="PF02732">
    <property type="entry name" value="ERCC4"/>
    <property type="match status" value="1"/>
</dbReference>
<dbReference type="GO" id="GO:0005730">
    <property type="term" value="C:nucleolus"/>
    <property type="evidence" value="ECO:0007669"/>
    <property type="project" value="UniProtKB-SubCell"/>
</dbReference>
<dbReference type="GO" id="GO:0031297">
    <property type="term" value="P:replication fork processing"/>
    <property type="evidence" value="ECO:0007669"/>
    <property type="project" value="UniProtKB-ARBA"/>
</dbReference>
<reference evidence="17" key="1">
    <citation type="journal article" date="2020" name="Nat. Ecol. Evol.">
        <title>Deeply conserved synteny resolves early events in vertebrate evolution.</title>
        <authorList>
            <person name="Simakov O."/>
            <person name="Marletaz F."/>
            <person name="Yue J.X."/>
            <person name="O'Connell B."/>
            <person name="Jenkins J."/>
            <person name="Brandt A."/>
            <person name="Calef R."/>
            <person name="Tung C.H."/>
            <person name="Huang T.K."/>
            <person name="Schmutz J."/>
            <person name="Satoh N."/>
            <person name="Yu J.K."/>
            <person name="Putnam N.H."/>
            <person name="Green R.E."/>
            <person name="Rokhsar D.S."/>
        </authorList>
    </citation>
    <scope>NUCLEOTIDE SEQUENCE [LARGE SCALE GENOMIC DNA]</scope>
    <source>
        <strain evidence="17">S238N-H82</strain>
    </source>
</reference>
<dbReference type="InterPro" id="IPR006166">
    <property type="entry name" value="ERCC4_domain"/>
</dbReference>
<dbReference type="GeneID" id="118412256"/>
<dbReference type="CDD" id="cd20074">
    <property type="entry name" value="XPF_nuclease_Mus81"/>
    <property type="match status" value="1"/>
</dbReference>
<proteinExistence type="inferred from homology"/>
<dbReference type="GO" id="GO:0046872">
    <property type="term" value="F:metal ion binding"/>
    <property type="evidence" value="ECO:0007669"/>
    <property type="project" value="UniProtKB-UniRule"/>
</dbReference>
<evidence type="ECO:0000313" key="18">
    <source>
        <dbReference type="RefSeq" id="XP_035670883.1"/>
    </source>
</evidence>
<feature type="compositionally biased region" description="Polar residues" evidence="15">
    <location>
        <begin position="108"/>
        <end position="117"/>
    </location>
</feature>
<keyword evidence="6 14" id="KW-0255">Endonuclease</keyword>
<comment type="subunit">
    <text evidence="14">Interacts with EME1.</text>
</comment>
<dbReference type="GO" id="GO:0005634">
    <property type="term" value="C:nucleus"/>
    <property type="evidence" value="ECO:0000318"/>
    <property type="project" value="GO_Central"/>
</dbReference>
<dbReference type="SUPFAM" id="SSF52980">
    <property type="entry name" value="Restriction endonuclease-like"/>
    <property type="match status" value="1"/>
</dbReference>
<keyword evidence="8 14" id="KW-0378">Hydrolase</keyword>
<evidence type="ECO:0000256" key="3">
    <source>
        <dbReference type="ARBA" id="ARBA00010015"/>
    </source>
</evidence>
<evidence type="ECO:0000256" key="15">
    <source>
        <dbReference type="SAM" id="MobiDB-lite"/>
    </source>
</evidence>
<dbReference type="FunFam" id="3.40.50.10130:FF:000003">
    <property type="entry name" value="Crossover junction endonuclease MUS81"/>
    <property type="match status" value="1"/>
</dbReference>
<evidence type="ECO:0000256" key="7">
    <source>
        <dbReference type="ARBA" id="ARBA00022763"/>
    </source>
</evidence>
<evidence type="ECO:0000259" key="16">
    <source>
        <dbReference type="SMART" id="SM00891"/>
    </source>
</evidence>
<dbReference type="Proteomes" id="UP000001554">
    <property type="component" value="Chromosome 1"/>
</dbReference>
<dbReference type="RefSeq" id="XP_035670883.1">
    <property type="nucleotide sequence ID" value="XM_035814990.1"/>
</dbReference>
<keyword evidence="10 14" id="KW-0233">DNA recombination</keyword>
<dbReference type="Gene3D" id="1.10.150.110">
    <property type="entry name" value="DNA polymerase beta, N-terminal domain-like"/>
    <property type="match status" value="1"/>
</dbReference>
<dbReference type="SUPFAM" id="SSF47802">
    <property type="entry name" value="DNA polymerase beta, N-terminal domain-like"/>
    <property type="match status" value="1"/>
</dbReference>
<evidence type="ECO:0000256" key="1">
    <source>
        <dbReference type="ARBA" id="ARBA00001946"/>
    </source>
</evidence>
<evidence type="ECO:0000256" key="6">
    <source>
        <dbReference type="ARBA" id="ARBA00022759"/>
    </source>
</evidence>
<dbReference type="GO" id="GO:0006308">
    <property type="term" value="P:DNA catabolic process"/>
    <property type="evidence" value="ECO:0007669"/>
    <property type="project" value="UniProtKB-UniRule"/>
</dbReference>
<dbReference type="PANTHER" id="PTHR13451">
    <property type="entry name" value="CLASS II CROSSOVER JUNCTION ENDONUCLEASE MUS81"/>
    <property type="match status" value="1"/>
</dbReference>
<comment type="function">
    <text evidence="14">Interacts with EME1 to form a DNA structure-specific endonuclease with substrate preference for branched DNA structures with a 5'-end at the branch nick. Typical substrates include 3'-flap structures, D-loops, replication forks and nicked Holliday junctions. May be required in mitosis for the processing of stalled or collapsed replication fork intermediates. May be required in meiosis for the repair of meiosis-specific double strand breaks subsequent to single-end invasion (SEI).</text>
</comment>
<dbReference type="GO" id="GO:0000712">
    <property type="term" value="P:resolution of meiotic recombination intermediates"/>
    <property type="evidence" value="ECO:0000318"/>
    <property type="project" value="GO_Central"/>
</dbReference>
<keyword evidence="12 14" id="KW-0539">Nucleus</keyword>
<keyword evidence="7 14" id="KW-0227">DNA damage</keyword>
<dbReference type="KEGG" id="bfo:118412256"/>
<comment type="cofactor">
    <cofactor evidence="1 14">
        <name>Mg(2+)</name>
        <dbReference type="ChEBI" id="CHEBI:18420"/>
    </cofactor>
</comment>
<evidence type="ECO:0000256" key="11">
    <source>
        <dbReference type="ARBA" id="ARBA00023204"/>
    </source>
</evidence>
<dbReference type="GO" id="GO:0008821">
    <property type="term" value="F:crossover junction DNA endonuclease activity"/>
    <property type="evidence" value="ECO:0007669"/>
    <property type="project" value="UniProtKB-UniRule"/>
</dbReference>
<feature type="region of interest" description="Disordered" evidence="15">
    <location>
        <begin position="101"/>
        <end position="152"/>
    </location>
</feature>
<dbReference type="Gene3D" id="1.10.10.10">
    <property type="entry name" value="Winged helix-like DNA-binding domain superfamily/Winged helix DNA-binding domain"/>
    <property type="match status" value="1"/>
</dbReference>
<evidence type="ECO:0000256" key="8">
    <source>
        <dbReference type="ARBA" id="ARBA00022801"/>
    </source>
</evidence>
<dbReference type="GO" id="GO:0048476">
    <property type="term" value="C:Holliday junction resolvase complex"/>
    <property type="evidence" value="ECO:0000318"/>
    <property type="project" value="GO_Central"/>
</dbReference>
<comment type="subcellular location">
    <subcellularLocation>
        <location evidence="2">Nucleus</location>
        <location evidence="2">Nucleolus</location>
    </subcellularLocation>
</comment>
<dbReference type="AlphaFoldDB" id="A0A9J7KW57"/>
<comment type="similarity">
    <text evidence="3 14">Belongs to the XPF family.</text>
</comment>
<evidence type="ECO:0000256" key="9">
    <source>
        <dbReference type="ARBA" id="ARBA00022842"/>
    </source>
</evidence>
<feature type="region of interest" description="Disordered" evidence="15">
    <location>
        <begin position="319"/>
        <end position="345"/>
    </location>
</feature>
<protein>
    <recommendedName>
        <fullName evidence="14">Crossover junction endonuclease MUS81</fullName>
        <ecNumber evidence="14">3.1.22.-</ecNumber>
    </recommendedName>
</protein>
<dbReference type="GO" id="GO:0031573">
    <property type="term" value="P:mitotic intra-S DNA damage checkpoint signaling"/>
    <property type="evidence" value="ECO:0000318"/>
    <property type="project" value="GO_Central"/>
</dbReference>
<evidence type="ECO:0000256" key="4">
    <source>
        <dbReference type="ARBA" id="ARBA00022722"/>
    </source>
</evidence>
<dbReference type="InterPro" id="IPR027421">
    <property type="entry name" value="DNA_pol_lamdba_lyase_dom_sf"/>
</dbReference>
<keyword evidence="17" id="KW-1185">Reference proteome</keyword>
<organism evidence="17 18">
    <name type="scientific">Branchiostoma floridae</name>
    <name type="common">Florida lancelet</name>
    <name type="synonym">Amphioxus</name>
    <dbReference type="NCBI Taxonomy" id="7739"/>
    <lineage>
        <taxon>Eukaryota</taxon>
        <taxon>Metazoa</taxon>
        <taxon>Chordata</taxon>
        <taxon>Cephalochordata</taxon>
        <taxon>Leptocardii</taxon>
        <taxon>Amphioxiformes</taxon>
        <taxon>Branchiostomatidae</taxon>
        <taxon>Branchiostoma</taxon>
    </lineage>
</organism>
<dbReference type="GO" id="GO:0048257">
    <property type="term" value="F:3'-flap endonuclease activity"/>
    <property type="evidence" value="ECO:0000318"/>
    <property type="project" value="GO_Central"/>
</dbReference>
<dbReference type="InterPro" id="IPR011335">
    <property type="entry name" value="Restrct_endonuc-II-like"/>
</dbReference>
<dbReference type="Pfam" id="PF21292">
    <property type="entry name" value="EME1-MUS81_C"/>
    <property type="match status" value="1"/>
</dbReference>
<dbReference type="Pfam" id="PF21136">
    <property type="entry name" value="WHD_MUS81"/>
    <property type="match status" value="1"/>
</dbReference>
<evidence type="ECO:0000256" key="10">
    <source>
        <dbReference type="ARBA" id="ARBA00023172"/>
    </source>
</evidence>
<gene>
    <name evidence="18" type="primary">LOC118412256</name>
</gene>
<dbReference type="Gene3D" id="1.10.150.670">
    <property type="entry name" value="Crossover junction endonuclease EME1, DNA-binding domain"/>
    <property type="match status" value="1"/>
</dbReference>
<keyword evidence="4 14" id="KW-0540">Nuclease</keyword>
<dbReference type="InterPro" id="IPR033309">
    <property type="entry name" value="Mus81"/>
</dbReference>
<dbReference type="GO" id="GO:0003677">
    <property type="term" value="F:DNA binding"/>
    <property type="evidence" value="ECO:0007669"/>
    <property type="project" value="UniProtKB-UniRule"/>
</dbReference>
<dbReference type="FunFam" id="1.10.150.670:FF:000001">
    <property type="entry name" value="Crossover junction endonuclease MUS81"/>
    <property type="match status" value="1"/>
</dbReference>
<keyword evidence="9 14" id="KW-0460">Magnesium</keyword>
<evidence type="ECO:0000256" key="14">
    <source>
        <dbReference type="RuleBase" id="RU369042"/>
    </source>
</evidence>
<feature type="domain" description="ERCC4" evidence="16">
    <location>
        <begin position="356"/>
        <end position="466"/>
    </location>
</feature>
<evidence type="ECO:0000256" key="12">
    <source>
        <dbReference type="ARBA" id="ARBA00023242"/>
    </source>
</evidence>
<evidence type="ECO:0000256" key="13">
    <source>
        <dbReference type="ARBA" id="ARBA00093541"/>
    </source>
</evidence>
<dbReference type="InterPro" id="IPR010996">
    <property type="entry name" value="HHH_MUS81"/>
</dbReference>
<dbReference type="SMART" id="SM00891">
    <property type="entry name" value="ERCC4"/>
    <property type="match status" value="1"/>
</dbReference>
<evidence type="ECO:0000256" key="5">
    <source>
        <dbReference type="ARBA" id="ARBA00022723"/>
    </source>
</evidence>
<evidence type="ECO:0000313" key="17">
    <source>
        <dbReference type="Proteomes" id="UP000001554"/>
    </source>
</evidence>
<keyword evidence="5 14" id="KW-0479">Metal-binding</keyword>
<reference evidence="18" key="2">
    <citation type="submission" date="2025-08" db="UniProtKB">
        <authorList>
            <consortium name="RefSeq"/>
        </authorList>
    </citation>
    <scope>IDENTIFICATION</scope>
    <source>
        <strain evidence="18">S238N-H82</strain>
        <tissue evidence="18">Testes</tissue>
    </source>
</reference>
<dbReference type="GO" id="GO:0000727">
    <property type="term" value="P:double-strand break repair via break-induced replication"/>
    <property type="evidence" value="ECO:0000318"/>
    <property type="project" value="GO_Central"/>
</dbReference>
<keyword evidence="11 14" id="KW-0234">DNA repair</keyword>
<name>A0A9J7KW57_BRAFL</name>
<dbReference type="OMA" id="ELGDAMW"/>
<dbReference type="InterPro" id="IPR036388">
    <property type="entry name" value="WH-like_DNA-bd_sf"/>
</dbReference>
<dbReference type="PANTHER" id="PTHR13451:SF0">
    <property type="entry name" value="CROSSOVER JUNCTION ENDONUCLEASE MUS81"/>
    <property type="match status" value="1"/>
</dbReference>
<dbReference type="InterPro" id="IPR042530">
    <property type="entry name" value="EME1/EME2_C"/>
</dbReference>
<accession>A0A9J7KW57</accession>
<dbReference type="FunFam" id="1.10.150.110:FF:000001">
    <property type="entry name" value="Putative Crossover junction endonuclease MUS81"/>
    <property type="match status" value="1"/>
</dbReference>